<feature type="compositionally biased region" description="Acidic residues" evidence="1">
    <location>
        <begin position="158"/>
        <end position="170"/>
    </location>
</feature>
<reference evidence="2 3" key="1">
    <citation type="journal article" date="2012" name="Stand. Genomic Sci.">
        <title>Complete genome sequencing and analysis of Saprospira grandis str. Lewin, a predatory marine bacterium.</title>
        <authorList>
            <person name="Saw J.H."/>
            <person name="Yuryev A."/>
            <person name="Kanbe M."/>
            <person name="Hou S."/>
            <person name="Young A.G."/>
            <person name="Aizawa S."/>
            <person name="Alam M."/>
        </authorList>
    </citation>
    <scope>NUCLEOTIDE SEQUENCE [LARGE SCALE GENOMIC DNA]</scope>
    <source>
        <strain evidence="2 3">Lewin</strain>
    </source>
</reference>
<dbReference type="STRING" id="984262.SGRA_0189"/>
<dbReference type="AlphaFoldDB" id="H6L558"/>
<dbReference type="KEGG" id="sgn:SGRA_0189"/>
<name>H6L558_SAPGL</name>
<keyword evidence="3" id="KW-1185">Reference proteome</keyword>
<proteinExistence type="predicted"/>
<gene>
    <name evidence="2" type="ordered locus">SGRA_0189</name>
</gene>
<dbReference type="OrthoDB" id="9821854at2"/>
<organism evidence="2 3">
    <name type="scientific">Saprospira grandis (strain Lewin)</name>
    <dbReference type="NCBI Taxonomy" id="984262"/>
    <lineage>
        <taxon>Bacteria</taxon>
        <taxon>Pseudomonadati</taxon>
        <taxon>Bacteroidota</taxon>
        <taxon>Saprospiria</taxon>
        <taxon>Saprospirales</taxon>
        <taxon>Saprospiraceae</taxon>
        <taxon>Saprospira</taxon>
    </lineage>
</organism>
<dbReference type="Proteomes" id="UP000007519">
    <property type="component" value="Chromosome"/>
</dbReference>
<dbReference type="HOGENOM" id="CLU_914962_0_0_10"/>
<dbReference type="RefSeq" id="WP_014373180.1">
    <property type="nucleotide sequence ID" value="NC_016940.1"/>
</dbReference>
<feature type="region of interest" description="Disordered" evidence="1">
    <location>
        <begin position="47"/>
        <end position="171"/>
    </location>
</feature>
<accession>H6L558</accession>
<feature type="region of interest" description="Disordered" evidence="1">
    <location>
        <begin position="1"/>
        <end position="30"/>
    </location>
</feature>
<sequence>MYKKKFNKIQQEEEEEEQLSPVNEESQKGLIDEEELVSVNRAMAQLERQLLPSPKEEEQSEEMSETPEQVVAEEEEEFLAEEEQLEGPEEEPLEIELEEEEELETEEDLTEELAEAAEEQEEDPLHLTEALEEEQESRKTTAKGRLAPVPEEGRDPSMDEDPLEAEDLGLPEDSILVDRRLRKEELQLQMNAQSKDFLGSNMHRTRDFAAIFAKGKSSKEDPKLDLAYEIDQNLEYRKELVAQQLLRNFHSADSKESYHAGLIFKELGLTDKDDEDFADDVSADSAAHENEEFIEQIRKRLPNL</sequence>
<dbReference type="EMBL" id="CP002831">
    <property type="protein sequence ID" value="AFC22930.1"/>
    <property type="molecule type" value="Genomic_DNA"/>
</dbReference>
<protein>
    <submittedName>
        <fullName evidence="2">Uncharacterized protein</fullName>
    </submittedName>
</protein>
<evidence type="ECO:0000256" key="1">
    <source>
        <dbReference type="SAM" id="MobiDB-lite"/>
    </source>
</evidence>
<feature type="compositionally biased region" description="Acidic residues" evidence="1">
    <location>
        <begin position="58"/>
        <end position="122"/>
    </location>
</feature>
<evidence type="ECO:0000313" key="2">
    <source>
        <dbReference type="EMBL" id="AFC22930.1"/>
    </source>
</evidence>
<evidence type="ECO:0000313" key="3">
    <source>
        <dbReference type="Proteomes" id="UP000007519"/>
    </source>
</evidence>